<dbReference type="AlphaFoldDB" id="A0A953L947"/>
<organism evidence="6 7">
    <name type="scientific">Membranihabitans marinus</name>
    <dbReference type="NCBI Taxonomy" id="1227546"/>
    <lineage>
        <taxon>Bacteria</taxon>
        <taxon>Pseudomonadati</taxon>
        <taxon>Bacteroidota</taxon>
        <taxon>Saprospiria</taxon>
        <taxon>Saprospirales</taxon>
        <taxon>Saprospiraceae</taxon>
        <taxon>Membranihabitans</taxon>
    </lineage>
</organism>
<name>A0A953L947_9BACT</name>
<dbReference type="Gene3D" id="3.30.1330.60">
    <property type="entry name" value="OmpA-like domain"/>
    <property type="match status" value="1"/>
</dbReference>
<dbReference type="EMBL" id="JAHVHU010000004">
    <property type="protein sequence ID" value="MBY5957253.1"/>
    <property type="molecule type" value="Genomic_DNA"/>
</dbReference>
<evidence type="ECO:0000256" key="4">
    <source>
        <dbReference type="PROSITE-ProRule" id="PRU00473"/>
    </source>
</evidence>
<keyword evidence="7" id="KW-1185">Reference proteome</keyword>
<feature type="domain" description="OmpA-like" evidence="5">
    <location>
        <begin position="536"/>
        <end position="658"/>
    </location>
</feature>
<dbReference type="PRINTS" id="PR01021">
    <property type="entry name" value="OMPADOMAIN"/>
</dbReference>
<dbReference type="InterPro" id="IPR006664">
    <property type="entry name" value="OMP_bac"/>
</dbReference>
<dbReference type="InterPro" id="IPR011659">
    <property type="entry name" value="WD40"/>
</dbReference>
<dbReference type="InterPro" id="IPR011467">
    <property type="entry name" value="DUF1573"/>
</dbReference>
<sequence length="786" mass="88406">MIYIRIGLLFIFLSITTWLTGQPLKEIPFRFKLEAADSAYIKNDYYNALEWYNQVYREDRQDKYLHKLAELYFKVRDYKRAERWLDRLIQRDKENKYPVARLQYAQVLKMNGKYDESAIQLQELLSGSYSDSVQHIAQVELDGINMAEGLVRPSNIAVVNVGTRINTRNSEATPIPVAGGDLYYVSFGENKVIYTGDEDMNSQAKIFTAKMNSKGEFTRKATPLDDIDTGSEGHIGNVFVSPDGRSMYFTYFLLDGNKLSNSEIYHVTSSGRGWSSPKKVNGLPELGIVKNPSTGTLLGQKVLFFAYNGTGEGGFDIFYAPLVSDTQVGEVVPVGSAINTRGDEISPIFSSNTLYFSSNGHPSIGGYDIYSALWTGESWTRIENMGKGINSTLDETFYFPSGDQINGYLVSNREGTRSVLSSTCCDDIFQLEDKTIIIRLLATVLDGEEPLNGASISVFPVEQNEWGSPDVQYNENDNEFVFPIDADKAYQVMVTREGYQSDTVAFNTVGVVESKDFRGTFRLKKLPEEKEEVEVIAINEPIRLNNIYYDFDDDKIKIEAEEDLDYLYDLLTDFPNMVIELSSHTDSRGSDPYNLDLSQRRADSAKDYLVKRGVNPDRIISVGYGETKILNHCTNGVKCSDEEHQLNRRTEFKILEGPTTIPVKRETRKTRDRTRESGSQQTSAYPVIEFSQTEYDLGKVKKPAIKSGQIEFKNVGNAPLEIEVASGCDCTTLDWPRSAIAPGESGTIQIQYDSSKREKGLQEVTVDILSNTKEAVTSTTFKILVE</sequence>
<dbReference type="SUPFAM" id="SSF48452">
    <property type="entry name" value="TPR-like"/>
    <property type="match status" value="1"/>
</dbReference>
<evidence type="ECO:0000313" key="6">
    <source>
        <dbReference type="EMBL" id="MBY5957253.1"/>
    </source>
</evidence>
<dbReference type="Pfam" id="PF07610">
    <property type="entry name" value="DUF1573"/>
    <property type="match status" value="1"/>
</dbReference>
<dbReference type="InterPro" id="IPR011990">
    <property type="entry name" value="TPR-like_helical_dom_sf"/>
</dbReference>
<dbReference type="InterPro" id="IPR036737">
    <property type="entry name" value="OmpA-like_sf"/>
</dbReference>
<proteinExistence type="predicted"/>
<evidence type="ECO:0000256" key="1">
    <source>
        <dbReference type="ARBA" id="ARBA00004442"/>
    </source>
</evidence>
<keyword evidence="2 4" id="KW-0472">Membrane</keyword>
<dbReference type="Proteomes" id="UP000753961">
    <property type="component" value="Unassembled WGS sequence"/>
</dbReference>
<accession>A0A953L947</accession>
<comment type="subcellular location">
    <subcellularLocation>
        <location evidence="1">Cell outer membrane</location>
    </subcellularLocation>
</comment>
<evidence type="ECO:0000313" key="7">
    <source>
        <dbReference type="Proteomes" id="UP000753961"/>
    </source>
</evidence>
<evidence type="ECO:0000256" key="3">
    <source>
        <dbReference type="ARBA" id="ARBA00023237"/>
    </source>
</evidence>
<keyword evidence="3" id="KW-0998">Cell outer membrane</keyword>
<dbReference type="PROSITE" id="PS51123">
    <property type="entry name" value="OMPA_2"/>
    <property type="match status" value="1"/>
</dbReference>
<evidence type="ECO:0000259" key="5">
    <source>
        <dbReference type="PROSITE" id="PS51123"/>
    </source>
</evidence>
<gene>
    <name evidence="6" type="ORF">KUV50_03835</name>
</gene>
<comment type="caution">
    <text evidence="6">The sequence shown here is derived from an EMBL/GenBank/DDBJ whole genome shotgun (WGS) entry which is preliminary data.</text>
</comment>
<dbReference type="Pfam" id="PF07676">
    <property type="entry name" value="PD40"/>
    <property type="match status" value="2"/>
</dbReference>
<dbReference type="Pfam" id="PF00691">
    <property type="entry name" value="OmpA"/>
    <property type="match status" value="1"/>
</dbReference>
<evidence type="ECO:0000256" key="2">
    <source>
        <dbReference type="ARBA" id="ARBA00023136"/>
    </source>
</evidence>
<dbReference type="InterPro" id="IPR050330">
    <property type="entry name" value="Bact_OuterMem_StrucFunc"/>
</dbReference>
<protein>
    <submittedName>
        <fullName evidence="6">DUF1573 domain-containing protein</fullName>
    </submittedName>
</protein>
<dbReference type="PANTHER" id="PTHR30329">
    <property type="entry name" value="STATOR ELEMENT OF FLAGELLAR MOTOR COMPLEX"/>
    <property type="match status" value="1"/>
</dbReference>
<dbReference type="RefSeq" id="WP_222578773.1">
    <property type="nucleotide sequence ID" value="NZ_JAHVHU010000004.1"/>
</dbReference>
<dbReference type="SUPFAM" id="SSF82171">
    <property type="entry name" value="DPP6 N-terminal domain-like"/>
    <property type="match status" value="1"/>
</dbReference>
<dbReference type="SUPFAM" id="SSF103088">
    <property type="entry name" value="OmpA-like"/>
    <property type="match status" value="1"/>
</dbReference>
<dbReference type="Gene3D" id="2.60.40.10">
    <property type="entry name" value="Immunoglobulins"/>
    <property type="match status" value="1"/>
</dbReference>
<dbReference type="GO" id="GO:0009279">
    <property type="term" value="C:cell outer membrane"/>
    <property type="evidence" value="ECO:0007669"/>
    <property type="project" value="UniProtKB-SubCell"/>
</dbReference>
<dbReference type="PANTHER" id="PTHR30329:SF21">
    <property type="entry name" value="LIPOPROTEIN YIAD-RELATED"/>
    <property type="match status" value="1"/>
</dbReference>
<dbReference type="InterPro" id="IPR006665">
    <property type="entry name" value="OmpA-like"/>
</dbReference>
<dbReference type="Gene3D" id="1.25.40.10">
    <property type="entry name" value="Tetratricopeptide repeat domain"/>
    <property type="match status" value="1"/>
</dbReference>
<reference evidence="6" key="1">
    <citation type="submission" date="2021-06" db="EMBL/GenBank/DDBJ databases">
        <title>44 bacteria genomes isolated from Dapeng, Shenzhen.</title>
        <authorList>
            <person name="Zheng W."/>
            <person name="Yu S."/>
            <person name="Huang Y."/>
        </authorList>
    </citation>
    <scope>NUCLEOTIDE SEQUENCE</scope>
    <source>
        <strain evidence="6">DP5N28-2</strain>
    </source>
</reference>
<dbReference type="InterPro" id="IPR013783">
    <property type="entry name" value="Ig-like_fold"/>
</dbReference>
<dbReference type="CDD" id="cd07185">
    <property type="entry name" value="OmpA_C-like"/>
    <property type="match status" value="1"/>
</dbReference>